<dbReference type="InterPro" id="IPR001563">
    <property type="entry name" value="Peptidase_S10"/>
</dbReference>
<feature type="signal peptide" evidence="10">
    <location>
        <begin position="1"/>
        <end position="20"/>
    </location>
</feature>
<sequence length="437" mass="49986">MERLFICIFTTLCFLSASIGRRGFGPGEQEWGFVEVRPNASMFWWLYYTTADVKSYYDKPLMIWLQGGPGSSSTAYGNFEELGPLDTDLNPRNYTWVKNYNVLFIDNPVGTGFSYVNKSKFARTNAQIASDLLECIRGFYNQLPTFKSVPTYITTESYGGKMGAKFALVWYRAQKAGTIESNLKGVALGCAWISPIDTLMTWAPFLLRTGIVDRRGFDAIDTAAKETKDKVEARKWKQAFYCCANTYRIILTLTYNVDVYNILTKMNYSSSYLSQQNVSSFDKDTIYKYFQPGNDPLERLMNGPVKEALGLEVSHGNLSNKVYSYLTKDFMKPVTNIVGRLLNETNLNVFVYNGHMDVMSSISGTLVWLEKLKWKEADTWKNVMREPLVIEDIVEGYFKAQNNFRMYWVNRAGHMVPKDNPAAMEQILRDLISHPNE</sequence>
<dbReference type="PROSITE" id="PS00131">
    <property type="entry name" value="CARBOXYPEPT_SER_SER"/>
    <property type="match status" value="1"/>
</dbReference>
<evidence type="ECO:0000256" key="7">
    <source>
        <dbReference type="ARBA" id="ARBA00022801"/>
    </source>
</evidence>
<dbReference type="PANTHER" id="PTHR11802:SF3">
    <property type="entry name" value="RETINOID-INDUCIBLE SERINE CARBOXYPEPTIDASE"/>
    <property type="match status" value="1"/>
</dbReference>
<gene>
    <name evidence="11" type="ORF">LPLAT_LOCUS11608</name>
</gene>
<dbReference type="FunFam" id="3.40.50.1820:FF:000075">
    <property type="entry name" value="Carboxypeptidase"/>
    <property type="match status" value="1"/>
</dbReference>
<dbReference type="GO" id="GO:0004185">
    <property type="term" value="F:serine-type carboxypeptidase activity"/>
    <property type="evidence" value="ECO:0007669"/>
    <property type="project" value="UniProtKB-UniRule"/>
</dbReference>
<evidence type="ECO:0000256" key="2">
    <source>
        <dbReference type="ARBA" id="ARBA00009431"/>
    </source>
</evidence>
<dbReference type="AlphaFoldDB" id="A0AAV2P3Q5"/>
<keyword evidence="8" id="KW-0325">Glycoprotein</keyword>
<evidence type="ECO:0000256" key="1">
    <source>
        <dbReference type="ARBA" id="ARBA00004613"/>
    </source>
</evidence>
<dbReference type="PANTHER" id="PTHR11802">
    <property type="entry name" value="SERINE PROTEASE FAMILY S10 SERINE CARBOXYPEPTIDASE"/>
    <property type="match status" value="1"/>
</dbReference>
<dbReference type="SUPFAM" id="SSF53474">
    <property type="entry name" value="alpha/beta-Hydrolases"/>
    <property type="match status" value="1"/>
</dbReference>
<evidence type="ECO:0000313" key="12">
    <source>
        <dbReference type="Proteomes" id="UP001497644"/>
    </source>
</evidence>
<dbReference type="Gene3D" id="3.40.50.1820">
    <property type="entry name" value="alpha/beta hydrolase"/>
    <property type="match status" value="1"/>
</dbReference>
<keyword evidence="12" id="KW-1185">Reference proteome</keyword>
<accession>A0AAV2P3Q5</accession>
<comment type="similarity">
    <text evidence="2 10">Belongs to the peptidase S10 family.</text>
</comment>
<dbReference type="InterPro" id="IPR018202">
    <property type="entry name" value="Ser_caboxypep_ser_AS"/>
</dbReference>
<keyword evidence="4 10" id="KW-0121">Carboxypeptidase</keyword>
<name>A0AAV2P3Q5_9HYME</name>
<dbReference type="GO" id="GO:0006508">
    <property type="term" value="P:proteolysis"/>
    <property type="evidence" value="ECO:0007669"/>
    <property type="project" value="UniProtKB-KW"/>
</dbReference>
<dbReference type="PRINTS" id="PR00724">
    <property type="entry name" value="CRBOXYPTASEC"/>
</dbReference>
<evidence type="ECO:0000256" key="8">
    <source>
        <dbReference type="ARBA" id="ARBA00023180"/>
    </source>
</evidence>
<feature type="chain" id="PRO_5043107279" description="Carboxypeptidase" evidence="10">
    <location>
        <begin position="21"/>
        <end position="437"/>
    </location>
</feature>
<organism evidence="11 12">
    <name type="scientific">Lasius platythorax</name>
    <dbReference type="NCBI Taxonomy" id="488582"/>
    <lineage>
        <taxon>Eukaryota</taxon>
        <taxon>Metazoa</taxon>
        <taxon>Ecdysozoa</taxon>
        <taxon>Arthropoda</taxon>
        <taxon>Hexapoda</taxon>
        <taxon>Insecta</taxon>
        <taxon>Pterygota</taxon>
        <taxon>Neoptera</taxon>
        <taxon>Endopterygota</taxon>
        <taxon>Hymenoptera</taxon>
        <taxon>Apocrita</taxon>
        <taxon>Aculeata</taxon>
        <taxon>Formicoidea</taxon>
        <taxon>Formicidae</taxon>
        <taxon>Formicinae</taxon>
        <taxon>Lasius</taxon>
        <taxon>Lasius</taxon>
    </lineage>
</organism>
<comment type="subcellular location">
    <subcellularLocation>
        <location evidence="1">Secreted</location>
    </subcellularLocation>
</comment>
<protein>
    <recommendedName>
        <fullName evidence="10">Carboxypeptidase</fullName>
        <ecNumber evidence="10">3.4.16.-</ecNumber>
    </recommendedName>
</protein>
<keyword evidence="5 10" id="KW-0645">Protease</keyword>
<dbReference type="EC" id="3.4.16.-" evidence="10"/>
<proteinExistence type="inferred from homology"/>
<dbReference type="EMBL" id="OZ034829">
    <property type="protein sequence ID" value="CAL1686269.1"/>
    <property type="molecule type" value="Genomic_DNA"/>
</dbReference>
<dbReference type="Proteomes" id="UP001497644">
    <property type="component" value="Chromosome 6"/>
</dbReference>
<keyword evidence="3" id="KW-0964">Secreted</keyword>
<evidence type="ECO:0000256" key="4">
    <source>
        <dbReference type="ARBA" id="ARBA00022645"/>
    </source>
</evidence>
<reference evidence="11" key="1">
    <citation type="submission" date="2024-04" db="EMBL/GenBank/DDBJ databases">
        <authorList>
            <consortium name="Molecular Ecology Group"/>
        </authorList>
    </citation>
    <scope>NUCLEOTIDE SEQUENCE</scope>
</reference>
<evidence type="ECO:0000313" key="11">
    <source>
        <dbReference type="EMBL" id="CAL1686269.1"/>
    </source>
</evidence>
<comment type="function">
    <text evidence="9">May be involved in vascular wall and kidney homeostasis.</text>
</comment>
<evidence type="ECO:0000256" key="5">
    <source>
        <dbReference type="ARBA" id="ARBA00022670"/>
    </source>
</evidence>
<evidence type="ECO:0000256" key="6">
    <source>
        <dbReference type="ARBA" id="ARBA00022729"/>
    </source>
</evidence>
<keyword evidence="6 10" id="KW-0732">Signal</keyword>
<evidence type="ECO:0000256" key="10">
    <source>
        <dbReference type="RuleBase" id="RU361156"/>
    </source>
</evidence>
<dbReference type="GO" id="GO:0005576">
    <property type="term" value="C:extracellular region"/>
    <property type="evidence" value="ECO:0007669"/>
    <property type="project" value="UniProtKB-SubCell"/>
</dbReference>
<dbReference type="InterPro" id="IPR029058">
    <property type="entry name" value="AB_hydrolase_fold"/>
</dbReference>
<dbReference type="Pfam" id="PF00450">
    <property type="entry name" value="Peptidase_S10"/>
    <property type="match status" value="1"/>
</dbReference>
<evidence type="ECO:0000256" key="9">
    <source>
        <dbReference type="ARBA" id="ARBA00055847"/>
    </source>
</evidence>
<keyword evidence="7 10" id="KW-0378">Hydrolase</keyword>
<evidence type="ECO:0000256" key="3">
    <source>
        <dbReference type="ARBA" id="ARBA00022525"/>
    </source>
</evidence>